<evidence type="ECO:0000256" key="14">
    <source>
        <dbReference type="RuleBase" id="RU000461"/>
    </source>
</evidence>
<dbReference type="InterPro" id="IPR036396">
    <property type="entry name" value="Cyt_P450_sf"/>
</dbReference>
<organism evidence="16 17">
    <name type="scientific">Cuculus canorus</name>
    <name type="common">Common cuckoo</name>
    <dbReference type="NCBI Taxonomy" id="55661"/>
    <lineage>
        <taxon>Eukaryota</taxon>
        <taxon>Metazoa</taxon>
        <taxon>Chordata</taxon>
        <taxon>Craniata</taxon>
        <taxon>Vertebrata</taxon>
        <taxon>Euteleostomi</taxon>
        <taxon>Archelosauria</taxon>
        <taxon>Archosauria</taxon>
        <taxon>Dinosauria</taxon>
        <taxon>Saurischia</taxon>
        <taxon>Theropoda</taxon>
        <taxon>Coelurosauria</taxon>
        <taxon>Aves</taxon>
        <taxon>Neognathae</taxon>
        <taxon>Neoaves</taxon>
        <taxon>Otidimorphae</taxon>
        <taxon>Cuculiformes</taxon>
        <taxon>Cuculidae</taxon>
        <taxon>Cuculus</taxon>
    </lineage>
</organism>
<evidence type="ECO:0000256" key="13">
    <source>
        <dbReference type="PIRSR" id="PIRSR602401-1"/>
    </source>
</evidence>
<reference evidence="16 17" key="1">
    <citation type="submission" date="2014-04" db="EMBL/GenBank/DDBJ databases">
        <title>Genome evolution of avian class.</title>
        <authorList>
            <person name="Zhang G."/>
            <person name="Li C."/>
        </authorList>
    </citation>
    <scope>NUCLEOTIDE SEQUENCE [LARGE SCALE GENOMIC DNA]</scope>
    <source>
        <strain evidence="16">BGI_N303</strain>
    </source>
</reference>
<comment type="cofactor">
    <cofactor evidence="1 13">
        <name>heme</name>
        <dbReference type="ChEBI" id="CHEBI:30413"/>
    </cofactor>
</comment>
<dbReference type="PRINTS" id="PR00385">
    <property type="entry name" value="P450"/>
</dbReference>
<keyword evidence="10 13" id="KW-0408">Iron</keyword>
<keyword evidence="6 13" id="KW-0479">Metal-binding</keyword>
<evidence type="ECO:0000256" key="10">
    <source>
        <dbReference type="ARBA" id="ARBA00023004"/>
    </source>
</evidence>
<feature type="non-terminal residue" evidence="16">
    <location>
        <position position="1"/>
    </location>
</feature>
<evidence type="ECO:0000256" key="4">
    <source>
        <dbReference type="ARBA" id="ARBA00010617"/>
    </source>
</evidence>
<proteinExistence type="inferred from homology"/>
<keyword evidence="7" id="KW-0256">Endoplasmic reticulum</keyword>
<dbReference type="GO" id="GO:0016712">
    <property type="term" value="F:oxidoreductase activity, acting on paired donors, with incorporation or reduction of molecular oxygen, reduced flavin or flavoprotein as one donor, and incorporation of one atom of oxygen"/>
    <property type="evidence" value="ECO:0007669"/>
    <property type="project" value="TreeGrafter"/>
</dbReference>
<comment type="similarity">
    <text evidence="4 14">Belongs to the cytochrome P450 family.</text>
</comment>
<dbReference type="InterPro" id="IPR050182">
    <property type="entry name" value="Cytochrome_P450_fam2"/>
</dbReference>
<dbReference type="PRINTS" id="PR00463">
    <property type="entry name" value="EP450I"/>
</dbReference>
<dbReference type="InterPro" id="IPR002401">
    <property type="entry name" value="Cyt_P450_E_grp-I"/>
</dbReference>
<gene>
    <name evidence="16" type="ORF">N303_07080</name>
</gene>
<dbReference type="EMBL" id="KL448274">
    <property type="protein sequence ID" value="KFO81794.1"/>
    <property type="molecule type" value="Genomic_DNA"/>
</dbReference>
<evidence type="ECO:0000256" key="11">
    <source>
        <dbReference type="ARBA" id="ARBA00023033"/>
    </source>
</evidence>
<evidence type="ECO:0000313" key="17">
    <source>
        <dbReference type="Proteomes" id="UP000053760"/>
    </source>
</evidence>
<keyword evidence="17" id="KW-1185">Reference proteome</keyword>
<keyword evidence="11 14" id="KW-0503">Monooxygenase</keyword>
<dbReference type="PANTHER" id="PTHR24300:SF291">
    <property type="entry name" value="CYTOCHROME P450 2W1"/>
    <property type="match status" value="1"/>
</dbReference>
<dbReference type="GO" id="GO:0005506">
    <property type="term" value="F:iron ion binding"/>
    <property type="evidence" value="ECO:0007669"/>
    <property type="project" value="InterPro"/>
</dbReference>
<accession>A0A091GKY1</accession>
<evidence type="ECO:0000256" key="6">
    <source>
        <dbReference type="ARBA" id="ARBA00022723"/>
    </source>
</evidence>
<keyword evidence="5 13" id="KW-0349">Heme</keyword>
<sequence length="427" mass="49466">IIGNLHLVDLRRQDKSIMKLAEKYGPIFTLHFGFQKVVVLTGYEVVRDALVNYTEEFVDRPSIPIFDQIQNGNGLFFSIGELWRTTRRFTVSSMRNLGMGKKMIEGRIFEELHFLIEMIKSYKGEPFKLTSFNCAPINITFIMLFGDRFDYKDPTFLTLLRLIDEVMILLGSPYLNYFNFYPFLGFLFKTHKIMLGKIEDVRAILRQYMKASREDINENSVRSYIDALIFKQQEEKNKKDSLFHDDNLIASILDLVMAGTETIATTLQWAILLMMKYPEIQKKVQEEIGRTRFITLLPHVPRCTAVDTHFRGYFLPKGIIVIPSLTSVLLDKTQWETPHQFNPNHFLDAEGNFIKRDAFLPFSIGRRNCIGESLAKMELFVFFVGLLQTFTFQPQPGVSESDLDLTVPQTTFTLRPQPQATCAILRE</sequence>
<feature type="non-terminal residue" evidence="16">
    <location>
        <position position="427"/>
    </location>
</feature>
<evidence type="ECO:0000256" key="1">
    <source>
        <dbReference type="ARBA" id="ARBA00001971"/>
    </source>
</evidence>
<evidence type="ECO:0000256" key="9">
    <source>
        <dbReference type="ARBA" id="ARBA00023002"/>
    </source>
</evidence>
<dbReference type="GO" id="GO:0006082">
    <property type="term" value="P:organic acid metabolic process"/>
    <property type="evidence" value="ECO:0007669"/>
    <property type="project" value="TreeGrafter"/>
</dbReference>
<dbReference type="AlphaFoldDB" id="A0A091GKY1"/>
<evidence type="ECO:0000256" key="8">
    <source>
        <dbReference type="ARBA" id="ARBA00022848"/>
    </source>
</evidence>
<keyword evidence="9 14" id="KW-0560">Oxidoreductase</keyword>
<evidence type="ECO:0000256" key="15">
    <source>
        <dbReference type="SAM" id="Phobius"/>
    </source>
</evidence>
<dbReference type="GO" id="GO:0006805">
    <property type="term" value="P:xenobiotic metabolic process"/>
    <property type="evidence" value="ECO:0007669"/>
    <property type="project" value="TreeGrafter"/>
</dbReference>
<dbReference type="GO" id="GO:0005789">
    <property type="term" value="C:endoplasmic reticulum membrane"/>
    <property type="evidence" value="ECO:0007669"/>
    <property type="project" value="UniProtKB-SubCell"/>
</dbReference>
<dbReference type="Proteomes" id="UP000053760">
    <property type="component" value="Unassembled WGS sequence"/>
</dbReference>
<dbReference type="GO" id="GO:0020037">
    <property type="term" value="F:heme binding"/>
    <property type="evidence" value="ECO:0007669"/>
    <property type="project" value="InterPro"/>
</dbReference>
<dbReference type="STRING" id="55661.A0A091GKY1"/>
<dbReference type="Pfam" id="PF00067">
    <property type="entry name" value="p450"/>
    <property type="match status" value="2"/>
</dbReference>
<dbReference type="PROSITE" id="PS00086">
    <property type="entry name" value="CYTOCHROME_P450"/>
    <property type="match status" value="1"/>
</dbReference>
<dbReference type="InterPro" id="IPR017972">
    <property type="entry name" value="Cyt_P450_CS"/>
</dbReference>
<evidence type="ECO:0000256" key="7">
    <source>
        <dbReference type="ARBA" id="ARBA00022824"/>
    </source>
</evidence>
<keyword evidence="12 15" id="KW-0472">Membrane</keyword>
<dbReference type="Gene3D" id="1.10.630.10">
    <property type="entry name" value="Cytochrome P450"/>
    <property type="match status" value="1"/>
</dbReference>
<feature type="transmembrane region" description="Helical" evidence="15">
    <location>
        <begin position="166"/>
        <end position="188"/>
    </location>
</feature>
<evidence type="ECO:0000256" key="2">
    <source>
        <dbReference type="ARBA" id="ARBA00004174"/>
    </source>
</evidence>
<feature type="binding site" description="axial binding residue" evidence="13">
    <location>
        <position position="369"/>
    </location>
    <ligand>
        <name>heme</name>
        <dbReference type="ChEBI" id="CHEBI:30413"/>
    </ligand>
    <ligandPart>
        <name>Fe</name>
        <dbReference type="ChEBI" id="CHEBI:18248"/>
    </ligandPart>
</feature>
<evidence type="ECO:0000313" key="16">
    <source>
        <dbReference type="EMBL" id="KFO81794.1"/>
    </source>
</evidence>
<comment type="subcellular location">
    <subcellularLocation>
        <location evidence="3">Endoplasmic reticulum membrane</location>
        <topology evidence="3">Peripheral membrane protein</topology>
    </subcellularLocation>
    <subcellularLocation>
        <location evidence="2">Microsome membrane</location>
        <topology evidence="2">Peripheral membrane protein</topology>
    </subcellularLocation>
</comment>
<evidence type="ECO:0000256" key="12">
    <source>
        <dbReference type="ARBA" id="ARBA00023136"/>
    </source>
</evidence>
<evidence type="ECO:0000256" key="5">
    <source>
        <dbReference type="ARBA" id="ARBA00022617"/>
    </source>
</evidence>
<dbReference type="FunFam" id="1.10.630.10:FF:000238">
    <property type="entry name" value="Cytochrome P450 2A6"/>
    <property type="match status" value="1"/>
</dbReference>
<keyword evidence="8" id="KW-0492">Microsome</keyword>
<dbReference type="PANTHER" id="PTHR24300">
    <property type="entry name" value="CYTOCHROME P450 508A4-RELATED"/>
    <property type="match status" value="1"/>
</dbReference>
<dbReference type="SUPFAM" id="SSF48264">
    <property type="entry name" value="Cytochrome P450"/>
    <property type="match status" value="1"/>
</dbReference>
<keyword evidence="15" id="KW-1133">Transmembrane helix</keyword>
<name>A0A091GKY1_CUCCA</name>
<protein>
    <submittedName>
        <fullName evidence="16">Cytochrome P450 2W1</fullName>
    </submittedName>
</protein>
<dbReference type="InterPro" id="IPR001128">
    <property type="entry name" value="Cyt_P450"/>
</dbReference>
<evidence type="ECO:0000256" key="3">
    <source>
        <dbReference type="ARBA" id="ARBA00004406"/>
    </source>
</evidence>
<keyword evidence="15" id="KW-0812">Transmembrane</keyword>